<dbReference type="InterPro" id="IPR045863">
    <property type="entry name" value="CorA_TM1_TM2"/>
</dbReference>
<gene>
    <name evidence="7" type="ORF">G7Y89_g7425</name>
</gene>
<comment type="subcellular location">
    <subcellularLocation>
        <location evidence="1">Membrane</location>
        <topology evidence="1">Multi-pass membrane protein</topology>
    </subcellularLocation>
</comment>
<dbReference type="GO" id="GO:0016020">
    <property type="term" value="C:membrane"/>
    <property type="evidence" value="ECO:0007669"/>
    <property type="project" value="UniProtKB-SubCell"/>
</dbReference>
<dbReference type="Pfam" id="PF01544">
    <property type="entry name" value="CorA"/>
    <property type="match status" value="1"/>
</dbReference>
<dbReference type="InterPro" id="IPR002523">
    <property type="entry name" value="MgTranspt_CorA/ZnTranspt_ZntB"/>
</dbReference>
<comment type="caution">
    <text evidence="7">The sequence shown here is derived from an EMBL/GenBank/DDBJ whole genome shotgun (WGS) entry which is preliminary data.</text>
</comment>
<accession>A0A8H4RKU1</accession>
<proteinExistence type="predicted"/>
<name>A0A8H4RKU1_9HELO</name>
<feature type="transmembrane region" description="Helical" evidence="6">
    <location>
        <begin position="544"/>
        <end position="565"/>
    </location>
</feature>
<keyword evidence="4 6" id="KW-0472">Membrane</keyword>
<dbReference type="SUPFAM" id="SSF144083">
    <property type="entry name" value="Magnesium transport protein CorA, transmembrane region"/>
    <property type="match status" value="1"/>
</dbReference>
<evidence type="ECO:0000256" key="3">
    <source>
        <dbReference type="ARBA" id="ARBA00022989"/>
    </source>
</evidence>
<keyword evidence="3 6" id="KW-1133">Transmembrane helix</keyword>
<protein>
    <recommendedName>
        <fullName evidence="9">Mg2+ transporter protein, CorA-like/Zinc transport protein ZntB</fullName>
    </recommendedName>
</protein>
<evidence type="ECO:0000313" key="8">
    <source>
        <dbReference type="Proteomes" id="UP000566819"/>
    </source>
</evidence>
<feature type="region of interest" description="Disordered" evidence="5">
    <location>
        <begin position="1"/>
        <end position="28"/>
    </location>
</feature>
<dbReference type="OrthoDB" id="5428055at2759"/>
<dbReference type="Proteomes" id="UP000566819">
    <property type="component" value="Unassembled WGS sequence"/>
</dbReference>
<keyword evidence="2 6" id="KW-0812">Transmembrane</keyword>
<dbReference type="EMBL" id="JAAMPI010000522">
    <property type="protein sequence ID" value="KAF4630715.1"/>
    <property type="molecule type" value="Genomic_DNA"/>
</dbReference>
<dbReference type="AlphaFoldDB" id="A0A8H4RKU1"/>
<sequence length="696" mass="79977">MAPAKRIEAQTKELLEKELTPRGPSQLSSISRLPLTQFEIPVDLDNELPQKDENRPNILPHSDHAGSPYYIGGMYDKGISRSIWEIDTANRPYLRYLKSLGEGWPHITWLADFMEVGTSPIKWKFLTDEDIELRAKRTRVAVLNFTADGKTPTRQNIQSSKELREYLEDPGLKHDPDYARLLVVEDLSRDVIELLGAQYDIDPLFFRAQIQDYLWYNTKDPWVELNDLDHIASERNFFNIRYMRPRYFISEKSIDDAKGELGTFNVLRRLEQDLSYRIRQIRKLKGPTVGVVRSKTALWIRKNKGDEKGVLAILVVDPTLSHGYSLWGGPRNLQPCPSMHTPLPAAPPRSTLFEDVLHYLTTMSREDILSIKVEPRALGLPIASLVASDWKTVVSYIITGLTKIEWELEHPDYRDATYGLEGLLDRLHPLRRLIPVYRAMVSESLNTILNPLKIAGASQASAHLRKLHTDFQSILDDIDRLQIRTQNIIGLATTIIGMEENQRAMKMNENLVRVTYLAVIFAPMAFVSSFFSMTPDLSTLKQTFWIYFAVTVPLTVICLVVAIYVKGCSDSFPQWLHQAMLQVLVSLSLRGSVEFRANFNDNLQDEIFWRSLDSLLQRALHSLAYKLYLEYEYSLRTRVVRISWTAVSEMQMDFSTGEFEWFDLSYPEIGHSIPSIDLSVEFSILRDELVDLFVPV</sequence>
<evidence type="ECO:0000256" key="4">
    <source>
        <dbReference type="ARBA" id="ARBA00023136"/>
    </source>
</evidence>
<evidence type="ECO:0000256" key="1">
    <source>
        <dbReference type="ARBA" id="ARBA00004141"/>
    </source>
</evidence>
<evidence type="ECO:0000256" key="6">
    <source>
        <dbReference type="SAM" id="Phobius"/>
    </source>
</evidence>
<feature type="compositionally biased region" description="Basic and acidic residues" evidence="5">
    <location>
        <begin position="1"/>
        <end position="20"/>
    </location>
</feature>
<evidence type="ECO:0000256" key="5">
    <source>
        <dbReference type="SAM" id="MobiDB-lite"/>
    </source>
</evidence>
<feature type="transmembrane region" description="Helical" evidence="6">
    <location>
        <begin position="511"/>
        <end position="532"/>
    </location>
</feature>
<evidence type="ECO:0000256" key="2">
    <source>
        <dbReference type="ARBA" id="ARBA00022692"/>
    </source>
</evidence>
<evidence type="ECO:0000313" key="7">
    <source>
        <dbReference type="EMBL" id="KAF4630715.1"/>
    </source>
</evidence>
<reference evidence="7 8" key="1">
    <citation type="submission" date="2020-03" db="EMBL/GenBank/DDBJ databases">
        <title>Draft Genome Sequence of Cudoniella acicularis.</title>
        <authorList>
            <person name="Buettner E."/>
            <person name="Kellner H."/>
        </authorList>
    </citation>
    <scope>NUCLEOTIDE SEQUENCE [LARGE SCALE GENOMIC DNA]</scope>
    <source>
        <strain evidence="7 8">DSM 108380</strain>
    </source>
</reference>
<organism evidence="7 8">
    <name type="scientific">Cudoniella acicularis</name>
    <dbReference type="NCBI Taxonomy" id="354080"/>
    <lineage>
        <taxon>Eukaryota</taxon>
        <taxon>Fungi</taxon>
        <taxon>Dikarya</taxon>
        <taxon>Ascomycota</taxon>
        <taxon>Pezizomycotina</taxon>
        <taxon>Leotiomycetes</taxon>
        <taxon>Helotiales</taxon>
        <taxon>Tricladiaceae</taxon>
        <taxon>Cudoniella</taxon>
    </lineage>
</organism>
<evidence type="ECO:0008006" key="9">
    <source>
        <dbReference type="Google" id="ProtNLM"/>
    </source>
</evidence>
<dbReference type="GO" id="GO:0046873">
    <property type="term" value="F:metal ion transmembrane transporter activity"/>
    <property type="evidence" value="ECO:0007669"/>
    <property type="project" value="InterPro"/>
</dbReference>
<dbReference type="Gene3D" id="1.20.58.340">
    <property type="entry name" value="Magnesium transport protein CorA, transmembrane region"/>
    <property type="match status" value="1"/>
</dbReference>
<keyword evidence="8" id="KW-1185">Reference proteome</keyword>